<proteinExistence type="inferred from homology"/>
<evidence type="ECO:0000256" key="2">
    <source>
        <dbReference type="ARBA" id="ARBA00022649"/>
    </source>
</evidence>
<dbReference type="EMBL" id="LN852829">
    <property type="protein sequence ID" value="CRY94053.1"/>
    <property type="molecule type" value="Genomic_DNA"/>
</dbReference>
<keyword evidence="5" id="KW-0378">Hydrolase</keyword>
<dbReference type="GO" id="GO:0045892">
    <property type="term" value="P:negative regulation of DNA-templated transcription"/>
    <property type="evidence" value="ECO:0007669"/>
    <property type="project" value="TreeGrafter"/>
</dbReference>
<dbReference type="PANTHER" id="PTHR38039:SF1">
    <property type="entry name" value="TOXIN YOEB"/>
    <property type="match status" value="1"/>
</dbReference>
<dbReference type="PANTHER" id="PTHR38039">
    <property type="entry name" value="TOXIN YOEB"/>
    <property type="match status" value="1"/>
</dbReference>
<evidence type="ECO:0000256" key="4">
    <source>
        <dbReference type="ARBA" id="ARBA00022759"/>
    </source>
</evidence>
<dbReference type="AlphaFoldDB" id="A0A0H5PWU6"/>
<reference evidence="7" key="2">
    <citation type="submission" date="2015-07" db="EMBL/GenBank/DDBJ databases">
        <title>Plasmids, circular viruses and viroids from rat gut.</title>
        <authorList>
            <person name="Jorgensen T.J."/>
            <person name="Hansen M.A."/>
            <person name="Xu Z."/>
            <person name="Tabak M.A."/>
            <person name="Sorensen S.J."/>
            <person name="Hansen L.H."/>
        </authorList>
    </citation>
    <scope>NUCLEOTIDE SEQUENCE</scope>
    <source>
        <plasmid evidence="7">pRGRH0139</plasmid>
    </source>
</reference>
<dbReference type="Gene3D" id="3.30.2310.20">
    <property type="entry name" value="RelE-like"/>
    <property type="match status" value="1"/>
</dbReference>
<dbReference type="SUPFAM" id="SSF143011">
    <property type="entry name" value="RelE-like"/>
    <property type="match status" value="1"/>
</dbReference>
<evidence type="ECO:0000256" key="6">
    <source>
        <dbReference type="ARBA" id="ARBA00030388"/>
    </source>
</evidence>
<sequence length="86" mass="10437">MRLLWEERAWEDYLYWQTQDKKTLKKVNTLIKDIQRNPFEGIGKPEALKKNLSGLWSRRIDDTNRIVYYPQDETIYIVACKGHYED</sequence>
<geneLocation type="plasmid" evidence="7">
    <name>pRGRH0139</name>
</geneLocation>
<keyword evidence="7" id="KW-0614">Plasmid</keyword>
<comment type="similarity">
    <text evidence="1">Belongs to the YoeB family.</text>
</comment>
<evidence type="ECO:0000256" key="5">
    <source>
        <dbReference type="ARBA" id="ARBA00022801"/>
    </source>
</evidence>
<dbReference type="Pfam" id="PF06769">
    <property type="entry name" value="YoeB_toxin"/>
    <property type="match status" value="1"/>
</dbReference>
<name>A0A0H5PWU6_9ZZZZ</name>
<reference evidence="7" key="1">
    <citation type="submission" date="2015-06" db="EMBL/GenBank/DDBJ databases">
        <authorList>
            <person name="Joergensen T."/>
        </authorList>
    </citation>
    <scope>NUCLEOTIDE SEQUENCE</scope>
    <source>
        <plasmid evidence="7">pRGRH0139</plasmid>
    </source>
</reference>
<organism evidence="7">
    <name type="scientific">uncultured prokaryote</name>
    <dbReference type="NCBI Taxonomy" id="198431"/>
    <lineage>
        <taxon>unclassified sequences</taxon>
        <taxon>environmental samples</taxon>
    </lineage>
</organism>
<evidence type="ECO:0000256" key="1">
    <source>
        <dbReference type="ARBA" id="ARBA00008172"/>
    </source>
</evidence>
<dbReference type="GO" id="GO:0004519">
    <property type="term" value="F:endonuclease activity"/>
    <property type="evidence" value="ECO:0007669"/>
    <property type="project" value="UniProtKB-KW"/>
</dbReference>
<evidence type="ECO:0000256" key="3">
    <source>
        <dbReference type="ARBA" id="ARBA00022722"/>
    </source>
</evidence>
<dbReference type="NCBIfam" id="TIGR02116">
    <property type="entry name" value="toxin_Txe_YoeB"/>
    <property type="match status" value="1"/>
</dbReference>
<keyword evidence="3" id="KW-0540">Nuclease</keyword>
<accession>A0A0H5PWU6</accession>
<keyword evidence="4" id="KW-0255">Endonuclease</keyword>
<evidence type="ECO:0000313" key="7">
    <source>
        <dbReference type="EMBL" id="CRY94053.1"/>
    </source>
</evidence>
<dbReference type="GO" id="GO:0016787">
    <property type="term" value="F:hydrolase activity"/>
    <property type="evidence" value="ECO:0007669"/>
    <property type="project" value="UniProtKB-KW"/>
</dbReference>
<protein>
    <recommendedName>
        <fullName evidence="6">Putative mRNA interferase YoeB</fullName>
    </recommendedName>
</protein>
<dbReference type="GO" id="GO:0006401">
    <property type="term" value="P:RNA catabolic process"/>
    <property type="evidence" value="ECO:0007669"/>
    <property type="project" value="InterPro"/>
</dbReference>
<dbReference type="InterPro" id="IPR035093">
    <property type="entry name" value="RelE/ParE_toxin_dom_sf"/>
</dbReference>
<dbReference type="InterPro" id="IPR009614">
    <property type="entry name" value="YoeB_toxin"/>
</dbReference>
<keyword evidence="2" id="KW-1277">Toxin-antitoxin system</keyword>